<comment type="caution">
    <text evidence="1">The sequence shown here is derived from an EMBL/GenBank/DDBJ whole genome shotgun (WGS) entry which is preliminary data.</text>
</comment>
<dbReference type="EMBL" id="NZBD01000005">
    <property type="protein sequence ID" value="MAG18067.1"/>
    <property type="molecule type" value="Genomic_DNA"/>
</dbReference>
<evidence type="ECO:0000313" key="1">
    <source>
        <dbReference type="EMBL" id="MAG18067.1"/>
    </source>
</evidence>
<proteinExistence type="predicted"/>
<organism evidence="1 2">
    <name type="scientific">Candidatus Iainarchaeum sp</name>
    <dbReference type="NCBI Taxonomy" id="3101447"/>
    <lineage>
        <taxon>Archaea</taxon>
        <taxon>Candidatus Iainarchaeota</taxon>
        <taxon>Candidatus Iainarchaeia</taxon>
        <taxon>Candidatus Iainarchaeales</taxon>
        <taxon>Candidatus Iainarchaeaceae</taxon>
        <taxon>Candidatus Iainarchaeum</taxon>
    </lineage>
</organism>
<evidence type="ECO:0000313" key="2">
    <source>
        <dbReference type="Proteomes" id="UP000226712"/>
    </source>
</evidence>
<name>A0A2D6LPF7_9ARCH</name>
<accession>A0A2D6LPF7</accession>
<sequence>MKISKRKLAEFRDAFRRRKVEKPHLVGAYKKSQVLIRKPEIISIAGQEVFQATIVNPRLGTGLAPYHDHVTATAMQMAAHQTVVSCFKKFKKVNGYDMPTVDIKLRLNKKAPLSNKLLVQVEETKSTDLNGAKFKTFKCQIIDANTEAVYSNGSFMIAMIPKNKK</sequence>
<gene>
    <name evidence="1" type="ORF">CL944_01175</name>
</gene>
<protein>
    <submittedName>
        <fullName evidence="1">Uncharacterized protein</fullName>
    </submittedName>
</protein>
<dbReference type="Proteomes" id="UP000226712">
    <property type="component" value="Unassembled WGS sequence"/>
</dbReference>
<dbReference type="AlphaFoldDB" id="A0A2D6LPF7"/>
<reference evidence="2" key="1">
    <citation type="submission" date="2017-09" db="EMBL/GenBank/DDBJ databases">
        <title>The Reconstruction of 2,631 Draft Metagenome-Assembled Genomes from the Global Oceans.</title>
        <authorList>
            <person name="Tully B.J."/>
            <person name="Graham E.D."/>
            <person name="Heidelberg J.F."/>
        </authorList>
    </citation>
    <scope>NUCLEOTIDE SEQUENCE [LARGE SCALE GENOMIC DNA]</scope>
</reference>